<reference evidence="6" key="3">
    <citation type="submission" date="2015-06" db="UniProtKB">
        <authorList>
            <consortium name="EnsemblMetazoa"/>
        </authorList>
    </citation>
    <scope>IDENTIFICATION</scope>
</reference>
<evidence type="ECO:0000256" key="3">
    <source>
        <dbReference type="ARBA" id="ARBA00022553"/>
    </source>
</evidence>
<feature type="domain" description="DH" evidence="4">
    <location>
        <begin position="1"/>
        <end position="182"/>
    </location>
</feature>
<dbReference type="Proteomes" id="UP000015101">
    <property type="component" value="Unassembled WGS sequence"/>
</dbReference>
<dbReference type="InterPro" id="IPR041020">
    <property type="entry name" value="PH_16"/>
</dbReference>
<dbReference type="GO" id="GO:0005085">
    <property type="term" value="F:guanyl-nucleotide exchange factor activity"/>
    <property type="evidence" value="ECO:0000318"/>
    <property type="project" value="GO_Central"/>
</dbReference>
<dbReference type="AlphaFoldDB" id="T1G221"/>
<evidence type="ECO:0000256" key="1">
    <source>
        <dbReference type="ARBA" id="ARBA00004496"/>
    </source>
</evidence>
<reference evidence="7" key="1">
    <citation type="submission" date="2012-12" db="EMBL/GenBank/DDBJ databases">
        <authorList>
            <person name="Hellsten U."/>
            <person name="Grimwood J."/>
            <person name="Chapman J.A."/>
            <person name="Shapiro H."/>
            <person name="Aerts A."/>
            <person name="Otillar R.P."/>
            <person name="Terry A.Y."/>
            <person name="Boore J.L."/>
            <person name="Simakov O."/>
            <person name="Marletaz F."/>
            <person name="Cho S.-J."/>
            <person name="Edsinger-Gonzales E."/>
            <person name="Havlak P."/>
            <person name="Kuo D.-H."/>
            <person name="Larsson T."/>
            <person name="Lv J."/>
            <person name="Arendt D."/>
            <person name="Savage R."/>
            <person name="Osoegawa K."/>
            <person name="de Jong P."/>
            <person name="Lindberg D.R."/>
            <person name="Seaver E.C."/>
            <person name="Weisblat D.A."/>
            <person name="Putnam N.H."/>
            <person name="Grigoriev I.V."/>
            <person name="Rokhsar D.S."/>
        </authorList>
    </citation>
    <scope>NUCLEOTIDE SEQUENCE</scope>
</reference>
<evidence type="ECO:0000256" key="2">
    <source>
        <dbReference type="ARBA" id="ARBA00022490"/>
    </source>
</evidence>
<dbReference type="GO" id="GO:0005737">
    <property type="term" value="C:cytoplasm"/>
    <property type="evidence" value="ECO:0000318"/>
    <property type="project" value="GO_Central"/>
</dbReference>
<dbReference type="KEGG" id="hro:HELRODRAFT_75172"/>
<dbReference type="GO" id="GO:0035556">
    <property type="term" value="P:intracellular signal transduction"/>
    <property type="evidence" value="ECO:0007669"/>
    <property type="project" value="InterPro"/>
</dbReference>
<dbReference type="InterPro" id="IPR001331">
    <property type="entry name" value="GDS_CDC24_CS"/>
</dbReference>
<dbReference type="InterPro" id="IPR000219">
    <property type="entry name" value="DH_dom"/>
</dbReference>
<dbReference type="OrthoDB" id="2272012at2759"/>
<protein>
    <recommendedName>
        <fullName evidence="4">DH domain-containing protein</fullName>
    </recommendedName>
</protein>
<dbReference type="InterPro" id="IPR011993">
    <property type="entry name" value="PH-like_dom_sf"/>
</dbReference>
<evidence type="ECO:0000313" key="5">
    <source>
        <dbReference type="EMBL" id="ESO07902.1"/>
    </source>
</evidence>
<dbReference type="PANTHER" id="PTHR45872">
    <property type="entry name" value="RHO GUANINE NUCLEOTIDE EXCHANGE FACTOR 2, ISOFORM D"/>
    <property type="match status" value="1"/>
</dbReference>
<dbReference type="SMART" id="SM00325">
    <property type="entry name" value="RhoGEF"/>
    <property type="match status" value="1"/>
</dbReference>
<dbReference type="GeneID" id="20215119"/>
<dbReference type="EnsemblMetazoa" id="HelroT75172">
    <property type="protein sequence ID" value="HelroP75172"/>
    <property type="gene ID" value="HelroG75172"/>
</dbReference>
<dbReference type="PANTHER" id="PTHR45872:SF2">
    <property type="entry name" value="RHO GUANINE NUCLEOTIDE EXCHANGE FACTOR 2, ISOFORM D"/>
    <property type="match status" value="1"/>
</dbReference>
<comment type="subcellular location">
    <subcellularLocation>
        <location evidence="1">Cytoplasm</location>
    </subcellularLocation>
</comment>
<accession>T1G221</accession>
<dbReference type="SUPFAM" id="SSF48065">
    <property type="entry name" value="DBL homology domain (DH-domain)"/>
    <property type="match status" value="1"/>
</dbReference>
<dbReference type="Pfam" id="PF00621">
    <property type="entry name" value="RhoGEF"/>
    <property type="match status" value="1"/>
</dbReference>
<dbReference type="GO" id="GO:0007186">
    <property type="term" value="P:G protein-coupled receptor signaling pathway"/>
    <property type="evidence" value="ECO:0000318"/>
    <property type="project" value="GO_Central"/>
</dbReference>
<name>T1G221_HELRO</name>
<keyword evidence="2" id="KW-0963">Cytoplasm</keyword>
<dbReference type="RefSeq" id="XP_009013691.1">
    <property type="nucleotide sequence ID" value="XM_009015443.1"/>
</dbReference>
<dbReference type="InterPro" id="IPR035899">
    <property type="entry name" value="DBL_dom_sf"/>
</dbReference>
<dbReference type="Gene3D" id="1.20.900.10">
    <property type="entry name" value="Dbl homology (DH) domain"/>
    <property type="match status" value="1"/>
</dbReference>
<proteinExistence type="predicted"/>
<dbReference type="EMBL" id="KB096134">
    <property type="protein sequence ID" value="ESO07902.1"/>
    <property type="molecule type" value="Genomic_DNA"/>
</dbReference>
<evidence type="ECO:0000259" key="4">
    <source>
        <dbReference type="PROSITE" id="PS50010"/>
    </source>
</evidence>
<evidence type="ECO:0000313" key="7">
    <source>
        <dbReference type="Proteomes" id="UP000015101"/>
    </source>
</evidence>
<gene>
    <name evidence="6" type="primary">20215119</name>
    <name evidence="5" type="ORF">HELRODRAFT_75172</name>
</gene>
<keyword evidence="3" id="KW-0597">Phosphoprotein</keyword>
<dbReference type="PROSITE" id="PS00741">
    <property type="entry name" value="DH_1"/>
    <property type="match status" value="1"/>
</dbReference>
<dbReference type="Pfam" id="PF17838">
    <property type="entry name" value="PH_16"/>
    <property type="match status" value="1"/>
</dbReference>
<reference evidence="5 7" key="2">
    <citation type="journal article" date="2013" name="Nature">
        <title>Insights into bilaterian evolution from three spiralian genomes.</title>
        <authorList>
            <person name="Simakov O."/>
            <person name="Marletaz F."/>
            <person name="Cho S.J."/>
            <person name="Edsinger-Gonzales E."/>
            <person name="Havlak P."/>
            <person name="Hellsten U."/>
            <person name="Kuo D.H."/>
            <person name="Larsson T."/>
            <person name="Lv J."/>
            <person name="Arendt D."/>
            <person name="Savage R."/>
            <person name="Osoegawa K."/>
            <person name="de Jong P."/>
            <person name="Grimwood J."/>
            <person name="Chapman J.A."/>
            <person name="Shapiro H."/>
            <person name="Aerts A."/>
            <person name="Otillar R.P."/>
            <person name="Terry A.Y."/>
            <person name="Boore J.L."/>
            <person name="Grigoriev I.V."/>
            <person name="Lindberg D.R."/>
            <person name="Seaver E.C."/>
            <person name="Weisblat D.A."/>
            <person name="Putnam N.H."/>
            <person name="Rokhsar D.S."/>
        </authorList>
    </citation>
    <scope>NUCLEOTIDE SEQUENCE</scope>
</reference>
<dbReference type="InParanoid" id="T1G221"/>
<sequence>ELFHTERVHLRHLKVMKMLYERPMRNDPNILPALVGLIFPNLDELIGVHENINREFQKCREQQKLVTKVGDVILSQFSGVRGDHLKKACSIFCRDQAHALLVLKKKQKKEKLMQIFQEASLSPYSGRLGLKEFLPKEMQRITKYPLLIDNLINNSSPLSDDHSKLIEANRLTKSILRYVDGQMRECENKRHLDELQSRLDTRLIENSTDPNMEPYKKLDLTKKKLILDGELVVKAGGQKSHDMHCILCEDVLLLLIKQEDRLVFKCQTTTIEDRKFTYYPVLKLSGLLTKNAGKDKYAFYIIDSNSPQFYHMVAKTKELRNKSVLRSVYLSNFLTISDHYSYFLLLYYNYLKLFDCFDLVGWFN</sequence>
<dbReference type="PROSITE" id="PS50010">
    <property type="entry name" value="DH_2"/>
    <property type="match status" value="1"/>
</dbReference>
<dbReference type="OMA" id="NWRIANR"/>
<evidence type="ECO:0000313" key="6">
    <source>
        <dbReference type="EnsemblMetazoa" id="HelroP75172"/>
    </source>
</evidence>
<dbReference type="eggNOG" id="KOG3520">
    <property type="taxonomic scope" value="Eukaryota"/>
</dbReference>
<organism evidence="6 7">
    <name type="scientific">Helobdella robusta</name>
    <name type="common">Californian leech</name>
    <dbReference type="NCBI Taxonomy" id="6412"/>
    <lineage>
        <taxon>Eukaryota</taxon>
        <taxon>Metazoa</taxon>
        <taxon>Spiralia</taxon>
        <taxon>Lophotrochozoa</taxon>
        <taxon>Annelida</taxon>
        <taxon>Clitellata</taxon>
        <taxon>Hirudinea</taxon>
        <taxon>Rhynchobdellida</taxon>
        <taxon>Glossiphoniidae</taxon>
        <taxon>Helobdella</taxon>
    </lineage>
</organism>
<dbReference type="CTD" id="20215119"/>
<dbReference type="GO" id="GO:0001664">
    <property type="term" value="F:G protein-coupled receptor binding"/>
    <property type="evidence" value="ECO:0000318"/>
    <property type="project" value="GO_Central"/>
</dbReference>
<keyword evidence="7" id="KW-1185">Reference proteome</keyword>
<dbReference type="HOGENOM" id="CLU_003962_0_0_1"/>
<dbReference type="STRING" id="6412.T1G221"/>
<dbReference type="SUPFAM" id="SSF50729">
    <property type="entry name" value="PH domain-like"/>
    <property type="match status" value="1"/>
</dbReference>
<dbReference type="Gene3D" id="2.30.29.30">
    <property type="entry name" value="Pleckstrin-homology domain (PH domain)/Phosphotyrosine-binding domain (PTB)"/>
    <property type="match status" value="1"/>
</dbReference>
<dbReference type="EMBL" id="AMQM01003319">
    <property type="status" value="NOT_ANNOTATED_CDS"/>
    <property type="molecule type" value="Genomic_DNA"/>
</dbReference>